<proteinExistence type="predicted"/>
<dbReference type="PATRIC" id="fig|1423767.3.peg.1226"/>
<comment type="caution">
    <text evidence="2">The sequence shown here is derived from an EMBL/GenBank/DDBJ whole genome shotgun (WGS) entry which is preliminary data.</text>
</comment>
<reference evidence="2 3" key="1">
    <citation type="journal article" date="2015" name="Genome Announc.">
        <title>Expanding the biotechnology potential of lactobacilli through comparative genomics of 213 strains and associated genera.</title>
        <authorList>
            <person name="Sun Z."/>
            <person name="Harris H.M."/>
            <person name="McCann A."/>
            <person name="Guo C."/>
            <person name="Argimon S."/>
            <person name="Zhang W."/>
            <person name="Yang X."/>
            <person name="Jeffery I.B."/>
            <person name="Cooney J.C."/>
            <person name="Kagawa T.F."/>
            <person name="Liu W."/>
            <person name="Song Y."/>
            <person name="Salvetti E."/>
            <person name="Wrobel A."/>
            <person name="Rasinkangas P."/>
            <person name="Parkhill J."/>
            <person name="Rea M.C."/>
            <person name="O'Sullivan O."/>
            <person name="Ritari J."/>
            <person name="Douillard F.P."/>
            <person name="Paul Ross R."/>
            <person name="Yang R."/>
            <person name="Briner A.E."/>
            <person name="Felis G.E."/>
            <person name="de Vos W.M."/>
            <person name="Barrangou R."/>
            <person name="Klaenhammer T.R."/>
            <person name="Caufield P.W."/>
            <person name="Cui Y."/>
            <person name="Zhang H."/>
            <person name="O'Toole P.W."/>
        </authorList>
    </citation>
    <scope>NUCLEOTIDE SEQUENCE [LARGE SCALE GENOMIC DNA]</scope>
    <source>
        <strain evidence="2 3">DSM 16761</strain>
    </source>
</reference>
<name>A0A0R1VDF7_9LACO</name>
<dbReference type="AlphaFoldDB" id="A0A0R1VDF7"/>
<dbReference type="EMBL" id="AZFU01000029">
    <property type="protein sequence ID" value="KRM03534.1"/>
    <property type="molecule type" value="Genomic_DNA"/>
</dbReference>
<evidence type="ECO:0000313" key="2">
    <source>
        <dbReference type="EMBL" id="KRM03534.1"/>
    </source>
</evidence>
<dbReference type="eggNOG" id="ENOG50309JY">
    <property type="taxonomic scope" value="Bacteria"/>
</dbReference>
<keyword evidence="2" id="KW-0547">Nucleotide-binding</keyword>
<keyword evidence="2" id="KW-0067">ATP-binding</keyword>
<dbReference type="GO" id="GO:0005524">
    <property type="term" value="F:ATP binding"/>
    <property type="evidence" value="ECO:0007669"/>
    <property type="project" value="UniProtKB-KW"/>
</dbReference>
<gene>
    <name evidence="2" type="ORF">FC59_GL001184</name>
</gene>
<protein>
    <submittedName>
        <fullName evidence="2">Molybdenum ABC transporter ATP-binding protein</fullName>
    </submittedName>
</protein>
<dbReference type="RefSeq" id="WP_025014824.1">
    <property type="nucleotide sequence ID" value="NZ_AZFU01000029.1"/>
</dbReference>
<dbReference type="Proteomes" id="UP000051307">
    <property type="component" value="Unassembled WGS sequence"/>
</dbReference>
<accession>A0A0R1VDF7</accession>
<sequence>MKPENLKKLLHQNRHKLSKNHVKEDQLNIRYIKINDLKTTNKASAFNIERNKVIDEQLNKYMHPNSVHIRLKPYFDSGTWIKWIGVLGDVTLPNKTNLNGSLLIDKISCYSDKVEILDYHAWLNIENIKYIEHHNQQLAIGDYIEGISQVKQYGQGKYGLAATYIKKAGMFIGTNKAETLVSTYDRQDSWVVELNNNNLTKKNYTENFLNKDLNEFASTGAHVDAKFQPSRYEKFQQRLQKLQQGESDDVLPLIDKSKKKYTATVVRSHAVKIPNIAHKMPQLEVKDVKVADSGRLVFARYSLPYVGDIKKLGELQTNDQISFFSEAAPSSSNSFNMVTNFELLTEHDFIPLPSNPNAFLGYIMWRHPEEGESTYIANYQNWALANQIHTEEINHEIDSIRPTSNLTELELANNLYIDQKLVGNARKQGLIKPVSSNGLTRRYDSDAWNLLRQVIGAQDSTTIEHLKQIYPIYTTNDIVKKTGVDRSEVDTRIRQEEFFPLNGLHCSINIYGPKVFDLFKARKTVQDLLPNKTGVVTKREIPVNKSLHEVIEKAEAEDKEKQVQKQETTPKTEPEVTEPKKPVIKFIKRAEPKTQPTEPQPKVEEPIPATANSTIIISTFADEKFDYTTDDAKKAIADIMAAAEKTMVNKMLPVKDHTTGQPVIISVKAIMKMELQ</sequence>
<organism evidence="2 3">
    <name type="scientific">Lactobacillus kitasatonis DSM 16761 = JCM 1039</name>
    <dbReference type="NCBI Taxonomy" id="1423767"/>
    <lineage>
        <taxon>Bacteria</taxon>
        <taxon>Bacillati</taxon>
        <taxon>Bacillota</taxon>
        <taxon>Bacilli</taxon>
        <taxon>Lactobacillales</taxon>
        <taxon>Lactobacillaceae</taxon>
        <taxon>Lactobacillus</taxon>
    </lineage>
</organism>
<evidence type="ECO:0000256" key="1">
    <source>
        <dbReference type="SAM" id="MobiDB-lite"/>
    </source>
</evidence>
<evidence type="ECO:0000313" key="3">
    <source>
        <dbReference type="Proteomes" id="UP000051307"/>
    </source>
</evidence>
<dbReference type="OrthoDB" id="2293254at2"/>
<feature type="region of interest" description="Disordered" evidence="1">
    <location>
        <begin position="554"/>
        <end position="579"/>
    </location>
</feature>